<dbReference type="AlphaFoldDB" id="A0A1E4TYD8"/>
<accession>A0A1E4TYD8</accession>
<dbReference type="EMBL" id="KV454012">
    <property type="protein sequence ID" value="ODV96744.1"/>
    <property type="molecule type" value="Genomic_DNA"/>
</dbReference>
<feature type="compositionally biased region" description="Polar residues" evidence="1">
    <location>
        <begin position="97"/>
        <end position="113"/>
    </location>
</feature>
<name>A0A1E4TYD8_PACTA</name>
<feature type="compositionally biased region" description="Low complexity" evidence="1">
    <location>
        <begin position="85"/>
        <end position="96"/>
    </location>
</feature>
<feature type="compositionally biased region" description="Basic and acidic residues" evidence="1">
    <location>
        <begin position="237"/>
        <end position="250"/>
    </location>
</feature>
<sequence>MSKNKGNNTSNNNNSSSYLKSLKTDTPATSSSSSSIKSGGKKDNQVDFNQYRNGDGKSSAPLTVEPQKKDKRSSSWAFWGGNDGGKSNDNNNNESNTPKLNSGQITPNASEPSSGVAAEEMALDDKAKANTNTNVTQKESQANASTPLSTSNINNGYNSDNDARSTIRDYQQESWISWGRRLSTGKNLSSESLRNLFMGGGSAVPGATNTGSTESSNVNAENHHDPNNFASQPKSVVTHDESGKPVEMKSGRSQSWVFGWGSSSSKGDNSSNNRTNTILSEDAILFEASKTKPNDKINAMDSSTSLREDSKKASKHHKPHPPNKIVPNFEEVLPLETVLSKMSNYISYSPPKHLQRISKSKVFKRVLIVGVHGFFPTKMLRPLIGEPTGTSIKFTNEAEKAVLAWARKRNMEISIQKIALEKEGRVFDRVDFFYNIMKKWKDEIQLSDFIFFASHSQGTPVSIILLSKLIQNGIIENDKNDKKIGILAMAGISNGPYYGIDQRFFVRAYSTIENDSMLELFEFQNFDSLQSKKYLESLRIVVNNNVKICFVGSIDDQLVPLYSAIASHIEHPNIYRACYIDGSSNTPNFVSEIVSLSLWLKDIGCTDHGIIKEISNALAGPLTGGGHSRIYNEPKVYELAINFILATNDLNLVKAQPVHFNKFDIKLLNTNPYHLPFFLRGMIFETIKNLPSGREKIDMVLKEFDDWNPDSKVLKDLKYRLSAIKAKL</sequence>
<feature type="compositionally biased region" description="Polar residues" evidence="1">
    <location>
        <begin position="207"/>
        <end position="220"/>
    </location>
</feature>
<feature type="compositionally biased region" description="Low complexity" evidence="1">
    <location>
        <begin position="1"/>
        <end position="21"/>
    </location>
</feature>
<keyword evidence="4" id="KW-1185">Reference proteome</keyword>
<evidence type="ECO:0000313" key="4">
    <source>
        <dbReference type="Proteomes" id="UP000094236"/>
    </source>
</evidence>
<organism evidence="3 4">
    <name type="scientific">Pachysolen tannophilus NRRL Y-2460</name>
    <dbReference type="NCBI Taxonomy" id="669874"/>
    <lineage>
        <taxon>Eukaryota</taxon>
        <taxon>Fungi</taxon>
        <taxon>Dikarya</taxon>
        <taxon>Ascomycota</taxon>
        <taxon>Saccharomycotina</taxon>
        <taxon>Pichiomycetes</taxon>
        <taxon>Pachysolenaceae</taxon>
        <taxon>Pachysolen</taxon>
    </lineage>
</organism>
<evidence type="ECO:0000313" key="3">
    <source>
        <dbReference type="EMBL" id="ODV96744.1"/>
    </source>
</evidence>
<dbReference type="PANTHER" id="PTHR47349">
    <property type="entry name" value="CHROMOSOME 8, WHOLE GENOME SHOTGUN SEQUENCE"/>
    <property type="match status" value="1"/>
</dbReference>
<evidence type="ECO:0000256" key="1">
    <source>
        <dbReference type="SAM" id="MobiDB-lite"/>
    </source>
</evidence>
<dbReference type="InterPro" id="IPR058934">
    <property type="entry name" value="YMC020W-like"/>
</dbReference>
<dbReference type="Pfam" id="PF26147">
    <property type="entry name" value="AB_HYDROLASE_YMC0-YMC35"/>
    <property type="match status" value="1"/>
</dbReference>
<dbReference type="GO" id="GO:0005774">
    <property type="term" value="C:vacuolar membrane"/>
    <property type="evidence" value="ECO:0007669"/>
    <property type="project" value="EnsemblFungi"/>
</dbReference>
<dbReference type="OrthoDB" id="5598028at2759"/>
<feature type="region of interest" description="Disordered" evidence="1">
    <location>
        <begin position="292"/>
        <end position="326"/>
    </location>
</feature>
<feature type="region of interest" description="Disordered" evidence="1">
    <location>
        <begin position="200"/>
        <end position="252"/>
    </location>
</feature>
<dbReference type="PANTHER" id="PTHR47349:SF1">
    <property type="entry name" value="AER328WP"/>
    <property type="match status" value="1"/>
</dbReference>
<feature type="domain" description="YMC020W-like alpha/beta hydrolase" evidence="2">
    <location>
        <begin position="337"/>
        <end position="685"/>
    </location>
</feature>
<dbReference type="GO" id="GO:0071561">
    <property type="term" value="C:nucleus-vacuole junction"/>
    <property type="evidence" value="ECO:0007669"/>
    <property type="project" value="EnsemblFungi"/>
</dbReference>
<feature type="region of interest" description="Disordered" evidence="1">
    <location>
        <begin position="1"/>
        <end position="115"/>
    </location>
</feature>
<dbReference type="InterPro" id="IPR058933">
    <property type="entry name" value="YMC020W-like_ab_hydrolase"/>
</dbReference>
<gene>
    <name evidence="3" type="ORF">PACTADRAFT_48560</name>
</gene>
<dbReference type="Proteomes" id="UP000094236">
    <property type="component" value="Unassembled WGS sequence"/>
</dbReference>
<reference evidence="4" key="1">
    <citation type="submission" date="2016-05" db="EMBL/GenBank/DDBJ databases">
        <title>Comparative genomics of biotechnologically important yeasts.</title>
        <authorList>
            <consortium name="DOE Joint Genome Institute"/>
            <person name="Riley R."/>
            <person name="Haridas S."/>
            <person name="Wolfe K.H."/>
            <person name="Lopes M.R."/>
            <person name="Hittinger C.T."/>
            <person name="Goker M."/>
            <person name="Salamov A."/>
            <person name="Wisecaver J."/>
            <person name="Long T.M."/>
            <person name="Aerts A.L."/>
            <person name="Barry K."/>
            <person name="Choi C."/>
            <person name="Clum A."/>
            <person name="Coughlan A.Y."/>
            <person name="Deshpande S."/>
            <person name="Douglass A.P."/>
            <person name="Hanson S.J."/>
            <person name="Klenk H.-P."/>
            <person name="Labutti K."/>
            <person name="Lapidus A."/>
            <person name="Lindquist E."/>
            <person name="Lipzen A."/>
            <person name="Meier-Kolthoff J.P."/>
            <person name="Ohm R.A."/>
            <person name="Otillar R.P."/>
            <person name="Pangilinan J."/>
            <person name="Peng Y."/>
            <person name="Rokas A."/>
            <person name="Rosa C.A."/>
            <person name="Scheuner C."/>
            <person name="Sibirny A.A."/>
            <person name="Slot J.C."/>
            <person name="Stielow J.B."/>
            <person name="Sun H."/>
            <person name="Kurtzman C.P."/>
            <person name="Blackwell M."/>
            <person name="Grigoriev I.V."/>
            <person name="Jeffries T.W."/>
        </authorList>
    </citation>
    <scope>NUCLEOTIDE SEQUENCE [LARGE SCALE GENOMIC DNA]</scope>
    <source>
        <strain evidence="4">NRRL Y-2460</strain>
    </source>
</reference>
<proteinExistence type="predicted"/>
<evidence type="ECO:0000259" key="2">
    <source>
        <dbReference type="Pfam" id="PF26147"/>
    </source>
</evidence>
<protein>
    <recommendedName>
        <fullName evidence="2">YMC020W-like alpha/beta hydrolase domain-containing protein</fullName>
    </recommendedName>
</protein>
<feature type="region of interest" description="Disordered" evidence="1">
    <location>
        <begin position="132"/>
        <end position="164"/>
    </location>
</feature>
<feature type="compositionally biased region" description="Polar residues" evidence="1">
    <location>
        <begin position="132"/>
        <end position="160"/>
    </location>
</feature>